<evidence type="ECO:0000256" key="1">
    <source>
        <dbReference type="SAM" id="MobiDB-lite"/>
    </source>
</evidence>
<dbReference type="EMBL" id="JALNTZ010000004">
    <property type="protein sequence ID" value="KAJ3653717.1"/>
    <property type="molecule type" value="Genomic_DNA"/>
</dbReference>
<evidence type="ECO:0000313" key="3">
    <source>
        <dbReference type="Proteomes" id="UP001168821"/>
    </source>
</evidence>
<organism evidence="2 3">
    <name type="scientific">Zophobas morio</name>
    <dbReference type="NCBI Taxonomy" id="2755281"/>
    <lineage>
        <taxon>Eukaryota</taxon>
        <taxon>Metazoa</taxon>
        <taxon>Ecdysozoa</taxon>
        <taxon>Arthropoda</taxon>
        <taxon>Hexapoda</taxon>
        <taxon>Insecta</taxon>
        <taxon>Pterygota</taxon>
        <taxon>Neoptera</taxon>
        <taxon>Endopterygota</taxon>
        <taxon>Coleoptera</taxon>
        <taxon>Polyphaga</taxon>
        <taxon>Cucujiformia</taxon>
        <taxon>Tenebrionidae</taxon>
        <taxon>Zophobas</taxon>
    </lineage>
</organism>
<gene>
    <name evidence="2" type="ORF">Zmor_012954</name>
</gene>
<evidence type="ECO:0000313" key="2">
    <source>
        <dbReference type="EMBL" id="KAJ3653717.1"/>
    </source>
</evidence>
<feature type="region of interest" description="Disordered" evidence="1">
    <location>
        <begin position="74"/>
        <end position="100"/>
    </location>
</feature>
<feature type="compositionally biased region" description="Basic and acidic residues" evidence="1">
    <location>
        <begin position="90"/>
        <end position="100"/>
    </location>
</feature>
<comment type="caution">
    <text evidence="2">The sequence shown here is derived from an EMBL/GenBank/DDBJ whole genome shotgun (WGS) entry which is preliminary data.</text>
</comment>
<accession>A0AA38ICE5</accession>
<dbReference type="Proteomes" id="UP001168821">
    <property type="component" value="Unassembled WGS sequence"/>
</dbReference>
<keyword evidence="3" id="KW-1185">Reference proteome</keyword>
<reference evidence="2" key="1">
    <citation type="journal article" date="2023" name="G3 (Bethesda)">
        <title>Whole genome assemblies of Zophobas morio and Tenebrio molitor.</title>
        <authorList>
            <person name="Kaur S."/>
            <person name="Stinson S.A."/>
            <person name="diCenzo G.C."/>
        </authorList>
    </citation>
    <scope>NUCLEOTIDE SEQUENCE</scope>
    <source>
        <strain evidence="2">QUZm001</strain>
    </source>
</reference>
<dbReference type="AlphaFoldDB" id="A0AA38ICE5"/>
<protein>
    <submittedName>
        <fullName evidence="2">Uncharacterized protein</fullName>
    </submittedName>
</protein>
<sequence length="133" mass="14922">MVSPKEANFLLALPVRSGDRRLSRRFLIPELSRHPRRLLWGCNGGEDVLKFRQAYLSRNAIAIRLSTSKTNGSIGKKPLLPLQSTSEGSMEDKQHRNKHDGSIRVLVPRRLLAIVELSGSTFRSCPARTAQSF</sequence>
<name>A0AA38ICE5_9CUCU</name>
<proteinExistence type="predicted"/>